<feature type="region of interest" description="Disordered" evidence="1">
    <location>
        <begin position="153"/>
        <end position="179"/>
    </location>
</feature>
<sequence length="179" mass="19001">MSVAIVGVTLLSVGYATAAVGLRRQRGGPIQWPRVWRMPLLVCGFWCVLALGLAGVTLRGEVETLVGVAGIAAEFVPELMYRVNPALLRGSAGRDVVETWLSEAAPGQLAQASAEGTGVQTLAPSGSRSGNPQRTPQGNLIAGSIHRLWRRNRAHRQATEPGSRAERSGPQLFGGTRVR</sequence>
<accession>A0A6G8FGX2</accession>
<feature type="region of interest" description="Disordered" evidence="1">
    <location>
        <begin position="111"/>
        <end position="140"/>
    </location>
</feature>
<keyword evidence="2" id="KW-0472">Membrane</keyword>
<dbReference type="KEGG" id="lins:G7067_03005"/>
<evidence type="ECO:0000256" key="1">
    <source>
        <dbReference type="SAM" id="MobiDB-lite"/>
    </source>
</evidence>
<dbReference type="AlphaFoldDB" id="A0A6G8FGX2"/>
<dbReference type="RefSeq" id="WP_166321882.1">
    <property type="nucleotide sequence ID" value="NZ_CP049934.1"/>
</dbReference>
<dbReference type="EMBL" id="CP049934">
    <property type="protein sequence ID" value="QIM15618.1"/>
    <property type="molecule type" value="Genomic_DNA"/>
</dbReference>
<gene>
    <name evidence="3" type="ORF">G7067_03005</name>
</gene>
<feature type="compositionally biased region" description="Polar residues" evidence="1">
    <location>
        <begin position="118"/>
        <end position="138"/>
    </location>
</feature>
<reference evidence="3 4" key="1">
    <citation type="submission" date="2020-03" db="EMBL/GenBank/DDBJ databases">
        <title>Leucobacter sp. nov., isolated from beetles.</title>
        <authorList>
            <person name="Hyun D.-W."/>
            <person name="Bae J.-W."/>
        </authorList>
    </citation>
    <scope>NUCLEOTIDE SEQUENCE [LARGE SCALE GENOMIC DNA]</scope>
    <source>
        <strain evidence="3 4">HDW9B</strain>
    </source>
</reference>
<proteinExistence type="predicted"/>
<name>A0A6G8FGX2_9MICO</name>
<keyword evidence="2" id="KW-0812">Transmembrane</keyword>
<protein>
    <submittedName>
        <fullName evidence="3">Uncharacterized protein</fullName>
    </submittedName>
</protein>
<evidence type="ECO:0000313" key="4">
    <source>
        <dbReference type="Proteomes" id="UP000501387"/>
    </source>
</evidence>
<keyword evidence="2" id="KW-1133">Transmembrane helix</keyword>
<evidence type="ECO:0000313" key="3">
    <source>
        <dbReference type="EMBL" id="QIM15618.1"/>
    </source>
</evidence>
<organism evidence="3 4">
    <name type="scientific">Leucobacter insecticola</name>
    <dbReference type="NCBI Taxonomy" id="2714934"/>
    <lineage>
        <taxon>Bacteria</taxon>
        <taxon>Bacillati</taxon>
        <taxon>Actinomycetota</taxon>
        <taxon>Actinomycetes</taxon>
        <taxon>Micrococcales</taxon>
        <taxon>Microbacteriaceae</taxon>
        <taxon>Leucobacter</taxon>
    </lineage>
</organism>
<evidence type="ECO:0000256" key="2">
    <source>
        <dbReference type="SAM" id="Phobius"/>
    </source>
</evidence>
<feature type="transmembrane region" description="Helical" evidence="2">
    <location>
        <begin position="34"/>
        <end position="56"/>
    </location>
</feature>
<keyword evidence="4" id="KW-1185">Reference proteome</keyword>
<dbReference type="Proteomes" id="UP000501387">
    <property type="component" value="Chromosome"/>
</dbReference>